<reference evidence="2" key="2">
    <citation type="submission" date="2023-02" db="EMBL/GenBank/DDBJ databases">
        <authorList>
            <person name="Swenson N.G."/>
            <person name="Wegrzyn J.L."/>
            <person name="Mcevoy S.L."/>
        </authorList>
    </citation>
    <scope>NUCLEOTIDE SEQUENCE</scope>
    <source>
        <strain evidence="2">91603</strain>
        <tissue evidence="2">Leaf</tissue>
    </source>
</reference>
<organism evidence="2 3">
    <name type="scientific">Acer negundo</name>
    <name type="common">Box elder</name>
    <dbReference type="NCBI Taxonomy" id="4023"/>
    <lineage>
        <taxon>Eukaryota</taxon>
        <taxon>Viridiplantae</taxon>
        <taxon>Streptophyta</taxon>
        <taxon>Embryophyta</taxon>
        <taxon>Tracheophyta</taxon>
        <taxon>Spermatophyta</taxon>
        <taxon>Magnoliopsida</taxon>
        <taxon>eudicotyledons</taxon>
        <taxon>Gunneridae</taxon>
        <taxon>Pentapetalae</taxon>
        <taxon>rosids</taxon>
        <taxon>malvids</taxon>
        <taxon>Sapindales</taxon>
        <taxon>Sapindaceae</taxon>
        <taxon>Hippocastanoideae</taxon>
        <taxon>Acereae</taxon>
        <taxon>Acer</taxon>
    </lineage>
</organism>
<dbReference type="Proteomes" id="UP001064489">
    <property type="component" value="Chromosome 6"/>
</dbReference>
<reference evidence="2" key="1">
    <citation type="journal article" date="2022" name="Plant J.">
        <title>Strategies of tolerance reflected in two North American maple genomes.</title>
        <authorList>
            <person name="McEvoy S.L."/>
            <person name="Sezen U.U."/>
            <person name="Trouern-Trend A."/>
            <person name="McMahon S.M."/>
            <person name="Schaberg P.G."/>
            <person name="Yang J."/>
            <person name="Wegrzyn J.L."/>
            <person name="Swenson N.G."/>
        </authorList>
    </citation>
    <scope>NUCLEOTIDE SEQUENCE</scope>
    <source>
        <strain evidence="2">91603</strain>
    </source>
</reference>
<name>A0AAD5P0L2_ACENE</name>
<sequence>MTGAFTTIMSHEREIAKLKARLAKRDKELKATHGSRRMLEARASTAKGRARWVKEELNQVKHKLGTVEKLATLTDQNSGIRHESDTLAVVQESRLESERNGQRTF</sequence>
<dbReference type="EMBL" id="JAJSOW010000004">
    <property type="protein sequence ID" value="KAI9192203.1"/>
    <property type="molecule type" value="Genomic_DNA"/>
</dbReference>
<evidence type="ECO:0000313" key="1">
    <source>
        <dbReference type="EMBL" id="KAI9192203.1"/>
    </source>
</evidence>
<dbReference type="AlphaFoldDB" id="A0AAD5P0L2"/>
<evidence type="ECO:0000313" key="2">
    <source>
        <dbReference type="EMBL" id="KAI9192887.1"/>
    </source>
</evidence>
<protein>
    <submittedName>
        <fullName evidence="2">Uncharacterized protein</fullName>
    </submittedName>
</protein>
<comment type="caution">
    <text evidence="2">The sequence shown here is derived from an EMBL/GenBank/DDBJ whole genome shotgun (WGS) entry which is preliminary data.</text>
</comment>
<dbReference type="EMBL" id="JAJSOW010000004">
    <property type="protein sequence ID" value="KAI9192887.1"/>
    <property type="molecule type" value="Genomic_DNA"/>
</dbReference>
<keyword evidence="3" id="KW-1185">Reference proteome</keyword>
<evidence type="ECO:0000313" key="3">
    <source>
        <dbReference type="Proteomes" id="UP001064489"/>
    </source>
</evidence>
<proteinExistence type="predicted"/>
<accession>A0AAD5P0L2</accession>
<gene>
    <name evidence="1" type="ORF">LWI28_019520</name>
    <name evidence="2" type="ORF">LWI28_028990</name>
</gene>